<dbReference type="STRING" id="1777141.AWB80_07516"/>
<gene>
    <name evidence="2" type="ORF">AWB80_07516</name>
</gene>
<proteinExistence type="predicted"/>
<feature type="coiled-coil region" evidence="1">
    <location>
        <begin position="194"/>
        <end position="228"/>
    </location>
</feature>
<organism evidence="2 3">
    <name type="scientific">Caballeronia pedi</name>
    <dbReference type="NCBI Taxonomy" id="1777141"/>
    <lineage>
        <taxon>Bacteria</taxon>
        <taxon>Pseudomonadati</taxon>
        <taxon>Pseudomonadota</taxon>
        <taxon>Betaproteobacteria</taxon>
        <taxon>Burkholderiales</taxon>
        <taxon>Burkholderiaceae</taxon>
        <taxon>Caballeronia</taxon>
    </lineage>
</organism>
<dbReference type="AlphaFoldDB" id="A0A158DUX4"/>
<evidence type="ECO:0000256" key="1">
    <source>
        <dbReference type="SAM" id="Coils"/>
    </source>
</evidence>
<reference evidence="2" key="1">
    <citation type="submission" date="2016-01" db="EMBL/GenBank/DDBJ databases">
        <authorList>
            <person name="Peeters C."/>
        </authorList>
    </citation>
    <scope>NUCLEOTIDE SEQUENCE [LARGE SCALE GENOMIC DNA]</scope>
    <source>
        <strain evidence="2">LMG 29323</strain>
    </source>
</reference>
<protein>
    <recommendedName>
        <fullName evidence="4">MmcB family DNA repair protein</fullName>
    </recommendedName>
</protein>
<name>A0A158DUX4_9BURK</name>
<keyword evidence="3" id="KW-1185">Reference proteome</keyword>
<dbReference type="OrthoDB" id="198812at2"/>
<evidence type="ECO:0008006" key="4">
    <source>
        <dbReference type="Google" id="ProtNLM"/>
    </source>
</evidence>
<keyword evidence="1" id="KW-0175">Coiled coil</keyword>
<evidence type="ECO:0000313" key="3">
    <source>
        <dbReference type="Proteomes" id="UP000054911"/>
    </source>
</evidence>
<dbReference type="EMBL" id="FCOE02000050">
    <property type="protein sequence ID" value="SAK98421.1"/>
    <property type="molecule type" value="Genomic_DNA"/>
</dbReference>
<accession>A0A158DUX4</accession>
<dbReference type="Proteomes" id="UP000054911">
    <property type="component" value="Unassembled WGS sequence"/>
</dbReference>
<comment type="caution">
    <text evidence="2">The sequence shown here is derived from an EMBL/GenBank/DDBJ whole genome shotgun (WGS) entry which is preliminary data.</text>
</comment>
<dbReference type="RefSeq" id="WP_061179716.1">
    <property type="nucleotide sequence ID" value="NZ_FCOE02000050.1"/>
</dbReference>
<sequence>MTTWKHDDLAEDLATHLRGGSDRMVWTDMQLGPAGSPRPDVYTVPCSFKRFQPIAYECKISVADFRRDVTAGKWTSYLKFAAGVIFAVPAGLVKKEDVPAGCGLMTRGETGWRTVKGPTLGAVENLPRDAWIKLLLDGVSRLHNDAADRMRPQIRNEWTASYEIREKLGAVVSDAIASRMMATNDFEVATRRVKEATKQANEEYQKVIDSARARAQRDSQQIDGARAELARALGLADDAKTWDIVHAAREAAVRLSADDEIARLRRQFESIERAVRQATEPLPAVCGAEG</sequence>
<evidence type="ECO:0000313" key="2">
    <source>
        <dbReference type="EMBL" id="SAK98421.1"/>
    </source>
</evidence>